<gene>
    <name evidence="2" type="ORF">Acr_12g0007750</name>
</gene>
<feature type="compositionally biased region" description="Basic residues" evidence="1">
    <location>
        <begin position="83"/>
        <end position="92"/>
    </location>
</feature>
<evidence type="ECO:0000313" key="3">
    <source>
        <dbReference type="Proteomes" id="UP000585474"/>
    </source>
</evidence>
<protein>
    <submittedName>
        <fullName evidence="2">Uncharacterized protein</fullName>
    </submittedName>
</protein>
<comment type="caution">
    <text evidence="2">The sequence shown here is derived from an EMBL/GenBank/DDBJ whole genome shotgun (WGS) entry which is preliminary data.</text>
</comment>
<dbReference type="EMBL" id="BJWL01000012">
    <property type="protein sequence ID" value="GFY98234.1"/>
    <property type="molecule type" value="Genomic_DNA"/>
</dbReference>
<keyword evidence="3" id="KW-1185">Reference proteome</keyword>
<feature type="compositionally biased region" description="Polar residues" evidence="1">
    <location>
        <begin position="23"/>
        <end position="34"/>
    </location>
</feature>
<organism evidence="2 3">
    <name type="scientific">Actinidia rufa</name>
    <dbReference type="NCBI Taxonomy" id="165716"/>
    <lineage>
        <taxon>Eukaryota</taxon>
        <taxon>Viridiplantae</taxon>
        <taxon>Streptophyta</taxon>
        <taxon>Embryophyta</taxon>
        <taxon>Tracheophyta</taxon>
        <taxon>Spermatophyta</taxon>
        <taxon>Magnoliopsida</taxon>
        <taxon>eudicotyledons</taxon>
        <taxon>Gunneridae</taxon>
        <taxon>Pentapetalae</taxon>
        <taxon>asterids</taxon>
        <taxon>Ericales</taxon>
        <taxon>Actinidiaceae</taxon>
        <taxon>Actinidia</taxon>
    </lineage>
</organism>
<dbReference type="AlphaFoldDB" id="A0A7J0FHQ7"/>
<accession>A0A7J0FHQ7</accession>
<dbReference type="Proteomes" id="UP000585474">
    <property type="component" value="Unassembled WGS sequence"/>
</dbReference>
<evidence type="ECO:0000256" key="1">
    <source>
        <dbReference type="SAM" id="MobiDB-lite"/>
    </source>
</evidence>
<sequence length="203" mass="22215">MTKKNVRGKNKSNNEASKKDDCSSNIAETVQDSSGSGGSERVSKLRKTAKRGENADENPKGKKLTVNGRKVTTNEMDKERKAMVKKGASKRKVMADEGKAEMGTSPAKRSTNAGENDKGKRISGVCDWVLKPHNPREGNGNIGEKSKGKRISGVRDWVVKPHNPREGNGNIGEKWKGKGKIRLVVEEGNAEESKKSKKKEKKC</sequence>
<reference evidence="2 3" key="1">
    <citation type="submission" date="2019-07" db="EMBL/GenBank/DDBJ databases">
        <title>De Novo Assembly of kiwifruit Actinidia rufa.</title>
        <authorList>
            <person name="Sugita-Konishi S."/>
            <person name="Sato K."/>
            <person name="Mori E."/>
            <person name="Abe Y."/>
            <person name="Kisaki G."/>
            <person name="Hamano K."/>
            <person name="Suezawa K."/>
            <person name="Otani M."/>
            <person name="Fukuda T."/>
            <person name="Manabe T."/>
            <person name="Gomi K."/>
            <person name="Tabuchi M."/>
            <person name="Akimitsu K."/>
            <person name="Kataoka I."/>
        </authorList>
    </citation>
    <scope>NUCLEOTIDE SEQUENCE [LARGE SCALE GENOMIC DNA]</scope>
    <source>
        <strain evidence="3">cv. Fuchu</strain>
    </source>
</reference>
<proteinExistence type="predicted"/>
<name>A0A7J0FHQ7_9ERIC</name>
<evidence type="ECO:0000313" key="2">
    <source>
        <dbReference type="EMBL" id="GFY98234.1"/>
    </source>
</evidence>
<feature type="region of interest" description="Disordered" evidence="1">
    <location>
        <begin position="1"/>
        <end position="179"/>
    </location>
</feature>
<feature type="compositionally biased region" description="Basic and acidic residues" evidence="1">
    <location>
        <begin position="50"/>
        <end position="60"/>
    </location>
</feature>
<feature type="compositionally biased region" description="Basic residues" evidence="1">
    <location>
        <begin position="1"/>
        <end position="10"/>
    </location>
</feature>